<sequence length="59" mass="6853">KNAQELEQAQIKIINNRISERCEMIDGNQGKMLASLLDKPFSKIKINQLLTRDEKARRL</sequence>
<dbReference type="Proteomes" id="UP000789901">
    <property type="component" value="Unassembled WGS sequence"/>
</dbReference>
<gene>
    <name evidence="1" type="ORF">GMARGA_LOCUS22036</name>
</gene>
<organism evidence="1 2">
    <name type="scientific">Gigaspora margarita</name>
    <dbReference type="NCBI Taxonomy" id="4874"/>
    <lineage>
        <taxon>Eukaryota</taxon>
        <taxon>Fungi</taxon>
        <taxon>Fungi incertae sedis</taxon>
        <taxon>Mucoromycota</taxon>
        <taxon>Glomeromycotina</taxon>
        <taxon>Glomeromycetes</taxon>
        <taxon>Diversisporales</taxon>
        <taxon>Gigasporaceae</taxon>
        <taxon>Gigaspora</taxon>
    </lineage>
</organism>
<accession>A0ABN7VS36</accession>
<feature type="non-terminal residue" evidence="1">
    <location>
        <position position="1"/>
    </location>
</feature>
<keyword evidence="2" id="KW-1185">Reference proteome</keyword>
<proteinExistence type="predicted"/>
<protein>
    <submittedName>
        <fullName evidence="1">15036_t:CDS:1</fullName>
    </submittedName>
</protein>
<comment type="caution">
    <text evidence="1">The sequence shown here is derived from an EMBL/GenBank/DDBJ whole genome shotgun (WGS) entry which is preliminary data.</text>
</comment>
<evidence type="ECO:0000313" key="1">
    <source>
        <dbReference type="EMBL" id="CAG8795683.1"/>
    </source>
</evidence>
<name>A0ABN7VS36_GIGMA</name>
<evidence type="ECO:0000313" key="2">
    <source>
        <dbReference type="Proteomes" id="UP000789901"/>
    </source>
</evidence>
<reference evidence="1 2" key="1">
    <citation type="submission" date="2021-06" db="EMBL/GenBank/DDBJ databases">
        <authorList>
            <person name="Kallberg Y."/>
            <person name="Tangrot J."/>
            <person name="Rosling A."/>
        </authorList>
    </citation>
    <scope>NUCLEOTIDE SEQUENCE [LARGE SCALE GENOMIC DNA]</scope>
    <source>
        <strain evidence="1 2">120-4 pot B 10/14</strain>
    </source>
</reference>
<dbReference type="EMBL" id="CAJVQB010020902">
    <property type="protein sequence ID" value="CAG8795683.1"/>
    <property type="molecule type" value="Genomic_DNA"/>
</dbReference>